<organism evidence="1 2">
    <name type="scientific">Kribbella pittospori</name>
    <dbReference type="NCBI Taxonomy" id="722689"/>
    <lineage>
        <taxon>Bacteria</taxon>
        <taxon>Bacillati</taxon>
        <taxon>Actinomycetota</taxon>
        <taxon>Actinomycetes</taxon>
        <taxon>Propionibacteriales</taxon>
        <taxon>Kribbellaceae</taxon>
        <taxon>Kribbella</taxon>
    </lineage>
</organism>
<gene>
    <name evidence="1" type="ORF">E0H73_23810</name>
</gene>
<reference evidence="1 2" key="1">
    <citation type="submission" date="2019-02" db="EMBL/GenBank/DDBJ databases">
        <title>Kribbella capetownensis sp. nov. and Kribbella speibonae sp. nov., isolated from soil.</title>
        <authorList>
            <person name="Curtis S.M."/>
            <person name="Norton I."/>
            <person name="Everest G.J."/>
            <person name="Meyers P.R."/>
        </authorList>
    </citation>
    <scope>NUCLEOTIDE SEQUENCE [LARGE SCALE GENOMIC DNA]</scope>
    <source>
        <strain evidence="1 2">NRRL B-24813</strain>
    </source>
</reference>
<keyword evidence="2" id="KW-1185">Reference proteome</keyword>
<dbReference type="OrthoDB" id="1290722at2"/>
<evidence type="ECO:0008006" key="3">
    <source>
        <dbReference type="Google" id="ProtNLM"/>
    </source>
</evidence>
<dbReference type="PROSITE" id="PS51318">
    <property type="entry name" value="TAT"/>
    <property type="match status" value="1"/>
</dbReference>
<name>A0A4V2MAK0_9ACTN</name>
<dbReference type="InterPro" id="IPR006311">
    <property type="entry name" value="TAT_signal"/>
</dbReference>
<dbReference type="Gene3D" id="1.50.10.100">
    <property type="entry name" value="Chondroitin AC/alginate lyase"/>
    <property type="match status" value="1"/>
</dbReference>
<comment type="caution">
    <text evidence="1">The sequence shown here is derived from an EMBL/GenBank/DDBJ whole genome shotgun (WGS) entry which is preliminary data.</text>
</comment>
<evidence type="ECO:0000313" key="1">
    <source>
        <dbReference type="EMBL" id="TCC59652.1"/>
    </source>
</evidence>
<accession>A0A4V2MAK0</accession>
<dbReference type="InterPro" id="IPR008929">
    <property type="entry name" value="Chondroitin_lyas"/>
</dbReference>
<protein>
    <recommendedName>
        <fullName evidence="3">Heparinase</fullName>
    </recommendedName>
</protein>
<dbReference type="AlphaFoldDB" id="A0A4V2MAK0"/>
<dbReference type="EMBL" id="SJKB01000007">
    <property type="protein sequence ID" value="TCC59652.1"/>
    <property type="molecule type" value="Genomic_DNA"/>
</dbReference>
<dbReference type="Proteomes" id="UP000291144">
    <property type="component" value="Unassembled WGS sequence"/>
</dbReference>
<evidence type="ECO:0000313" key="2">
    <source>
        <dbReference type="Proteomes" id="UP000291144"/>
    </source>
</evidence>
<sequence length="594" mass="65485">MILGGGRPMQRRTFLAGSLTTLTVGALHSTTQTAAANAAGATVDDDFLTVLTNANQKQIPLVLGNYQNASDSIRTVARKARRLISGYVWGRSSYHHDASLLAPLQWLVEQLAARQHDDGLYDVGNLHSPPDSAFAIQDVCMLYALLDADDQPATQPHRTILEQVLRKAGPALASGGVHTPNHRWEVSAALARTHHLFPDRRYAARIDDWLDEGIDATPEGFYSERSSTYAAEVTNPCLLTIAWLRDKPELLGFVRRNLDSTLYLLEPNGEVDTTASRRQDQKSIREVWWYLTQYRELALHDRDGRFATVAKSIEQRGTGELGDFLAEVLERPELAAVLPAAEAVPTDFAQHFPTQGSARIRRGDRTATVFGGTDFHDLPVISSGLSTNPTFFKLRQGAAILDSVRLSPQFFSTGHFRSDGLRRTGDSSFKLADEVKVPYHLPLPKRYRRKDGMYALTPDGRFYASMDFPHRPKQYRTLRTEVTVVEVGNGFDLTFELDGDETAYAIELCFRPGGTLAGVEALDAPGNYQLVAGTGSYTVGSNRIEFGPGSGAARVGMDPGERYTYLGGNLTPDGLRVYLTGRIPTRQVLSLRTA</sequence>
<proteinExistence type="predicted"/>